<dbReference type="PANTHER" id="PTHR41299:SF1">
    <property type="entry name" value="THIAMINE PYROPHOSPHOKINASE"/>
    <property type="match status" value="1"/>
</dbReference>
<dbReference type="InterPro" id="IPR053149">
    <property type="entry name" value="TPK"/>
</dbReference>
<dbReference type="EC" id="2.7.6.2" evidence="5"/>
<dbReference type="SMART" id="SM00983">
    <property type="entry name" value="TPK_B1_binding"/>
    <property type="match status" value="1"/>
</dbReference>
<evidence type="ECO:0000313" key="8">
    <source>
        <dbReference type="Proteomes" id="UP001500967"/>
    </source>
</evidence>
<dbReference type="InterPro" id="IPR007373">
    <property type="entry name" value="Thiamin_PyroPKinase_B1-bd"/>
</dbReference>
<dbReference type="NCBIfam" id="TIGR01378">
    <property type="entry name" value="thi_PPkinase"/>
    <property type="match status" value="1"/>
</dbReference>
<dbReference type="Gene3D" id="3.40.50.10240">
    <property type="entry name" value="Thiamin pyrophosphokinase, catalytic domain"/>
    <property type="match status" value="1"/>
</dbReference>
<keyword evidence="2" id="KW-0547">Nucleotide-binding</keyword>
<dbReference type="Pfam" id="PF04265">
    <property type="entry name" value="TPK_B1_binding"/>
    <property type="match status" value="1"/>
</dbReference>
<protein>
    <recommendedName>
        <fullName evidence="5">Thiamine diphosphokinase</fullName>
        <ecNumber evidence="5">2.7.6.2</ecNumber>
    </recommendedName>
</protein>
<proteinExistence type="predicted"/>
<keyword evidence="8" id="KW-1185">Reference proteome</keyword>
<dbReference type="Pfam" id="PF04263">
    <property type="entry name" value="TPK_catalytic"/>
    <property type="match status" value="1"/>
</dbReference>
<evidence type="ECO:0000313" key="7">
    <source>
        <dbReference type="EMBL" id="GAA0243965.1"/>
    </source>
</evidence>
<gene>
    <name evidence="7" type="ORF">GCM10009539_31780</name>
</gene>
<evidence type="ECO:0000256" key="5">
    <source>
        <dbReference type="NCBIfam" id="TIGR01378"/>
    </source>
</evidence>
<dbReference type="InterPro" id="IPR036371">
    <property type="entry name" value="TPK_B1-bd_sf"/>
</dbReference>
<keyword evidence="3" id="KW-0418">Kinase</keyword>
<organism evidence="7 8">
    <name type="scientific">Cryptosporangium japonicum</name>
    <dbReference type="NCBI Taxonomy" id="80872"/>
    <lineage>
        <taxon>Bacteria</taxon>
        <taxon>Bacillati</taxon>
        <taxon>Actinomycetota</taxon>
        <taxon>Actinomycetes</taxon>
        <taxon>Cryptosporangiales</taxon>
        <taxon>Cryptosporangiaceae</taxon>
        <taxon>Cryptosporangium</taxon>
    </lineage>
</organism>
<evidence type="ECO:0000256" key="2">
    <source>
        <dbReference type="ARBA" id="ARBA00022741"/>
    </source>
</evidence>
<dbReference type="InterPro" id="IPR036759">
    <property type="entry name" value="TPK_catalytic_sf"/>
</dbReference>
<dbReference type="Proteomes" id="UP001500967">
    <property type="component" value="Unassembled WGS sequence"/>
</dbReference>
<reference evidence="7 8" key="1">
    <citation type="journal article" date="2019" name="Int. J. Syst. Evol. Microbiol.">
        <title>The Global Catalogue of Microorganisms (GCM) 10K type strain sequencing project: providing services to taxonomists for standard genome sequencing and annotation.</title>
        <authorList>
            <consortium name="The Broad Institute Genomics Platform"/>
            <consortium name="The Broad Institute Genome Sequencing Center for Infectious Disease"/>
            <person name="Wu L."/>
            <person name="Ma J."/>
        </authorList>
    </citation>
    <scope>NUCLEOTIDE SEQUENCE [LARGE SCALE GENOMIC DNA]</scope>
    <source>
        <strain evidence="7 8">JCM 10425</strain>
    </source>
</reference>
<keyword evidence="1" id="KW-0808">Transferase</keyword>
<dbReference type="PANTHER" id="PTHR41299">
    <property type="entry name" value="THIAMINE PYROPHOSPHOKINASE"/>
    <property type="match status" value="1"/>
</dbReference>
<feature type="domain" description="Thiamin pyrophosphokinase thiamin-binding" evidence="6">
    <location>
        <begin position="142"/>
        <end position="201"/>
    </location>
</feature>
<sequence>MVAGGEPPVASVVAGLPRGAFVVAADSGVDGAHAIGLRVDLAIGDFDSASADAADRVEAAGGRVERYPAAKDATDLELALDAALARKPSGIVVLGGAGGRFDHWLAVAFLLASPLYAGVAIQARWAEATVTVVRSSEVTLSGHPGDILTLLPVHGPARGVRAEGVEWPLHDEDLAPGTTRGVSNVLTRTTARVSAREGVLLAVQPVSPRTE</sequence>
<dbReference type="SUPFAM" id="SSF63862">
    <property type="entry name" value="Thiamin pyrophosphokinase, substrate-binding domain"/>
    <property type="match status" value="1"/>
</dbReference>
<evidence type="ECO:0000259" key="6">
    <source>
        <dbReference type="SMART" id="SM00983"/>
    </source>
</evidence>
<dbReference type="RefSeq" id="WP_344649601.1">
    <property type="nucleotide sequence ID" value="NZ_BAAAGX010000012.1"/>
</dbReference>
<evidence type="ECO:0000256" key="3">
    <source>
        <dbReference type="ARBA" id="ARBA00022777"/>
    </source>
</evidence>
<comment type="caution">
    <text evidence="7">The sequence shown here is derived from an EMBL/GenBank/DDBJ whole genome shotgun (WGS) entry which is preliminary data.</text>
</comment>
<dbReference type="EMBL" id="BAAAGX010000012">
    <property type="protein sequence ID" value="GAA0243965.1"/>
    <property type="molecule type" value="Genomic_DNA"/>
</dbReference>
<accession>A0ABN0UAC2</accession>
<dbReference type="SUPFAM" id="SSF63999">
    <property type="entry name" value="Thiamin pyrophosphokinase, catalytic domain"/>
    <property type="match status" value="1"/>
</dbReference>
<dbReference type="CDD" id="cd07995">
    <property type="entry name" value="TPK"/>
    <property type="match status" value="1"/>
</dbReference>
<dbReference type="InterPro" id="IPR006282">
    <property type="entry name" value="Thi_PPkinase"/>
</dbReference>
<dbReference type="InterPro" id="IPR007371">
    <property type="entry name" value="TPK_catalytic"/>
</dbReference>
<keyword evidence="4" id="KW-0067">ATP-binding</keyword>
<evidence type="ECO:0000256" key="1">
    <source>
        <dbReference type="ARBA" id="ARBA00022679"/>
    </source>
</evidence>
<name>A0ABN0UAC2_9ACTN</name>
<evidence type="ECO:0000256" key="4">
    <source>
        <dbReference type="ARBA" id="ARBA00022840"/>
    </source>
</evidence>